<proteinExistence type="predicted"/>
<feature type="region of interest" description="Disordered" evidence="1">
    <location>
        <begin position="1"/>
        <end position="41"/>
    </location>
</feature>
<dbReference type="Gene3D" id="3.30.70.100">
    <property type="match status" value="1"/>
</dbReference>
<dbReference type="AlphaFoldDB" id="A0A4R6FE61"/>
<gene>
    <name evidence="2" type="ORF">EV664_11416</name>
</gene>
<evidence type="ECO:0000313" key="2">
    <source>
        <dbReference type="EMBL" id="TDN78980.1"/>
    </source>
</evidence>
<reference evidence="2 3" key="1">
    <citation type="submission" date="2019-03" db="EMBL/GenBank/DDBJ databases">
        <title>Genomic Encyclopedia of Type Strains, Phase IV (KMG-IV): sequencing the most valuable type-strain genomes for metagenomic binning, comparative biology and taxonomic classification.</title>
        <authorList>
            <person name="Goeker M."/>
        </authorList>
    </citation>
    <scope>NUCLEOTIDE SEQUENCE [LARGE SCALE GENOMIC DNA]</scope>
    <source>
        <strain evidence="2 3">DSM 25059</strain>
    </source>
</reference>
<name>A0A4R6FE61_9SPHN</name>
<protein>
    <recommendedName>
        <fullName evidence="4">Quinol monooxygenase YgiN</fullName>
    </recommendedName>
</protein>
<dbReference type="InterPro" id="IPR011008">
    <property type="entry name" value="Dimeric_a/b-barrel"/>
</dbReference>
<dbReference type="Proteomes" id="UP000295493">
    <property type="component" value="Unassembled WGS sequence"/>
</dbReference>
<dbReference type="SUPFAM" id="SSF54909">
    <property type="entry name" value="Dimeric alpha+beta barrel"/>
    <property type="match status" value="1"/>
</dbReference>
<organism evidence="2 3">
    <name type="scientific">Stakelama pacifica</name>
    <dbReference type="NCBI Taxonomy" id="517720"/>
    <lineage>
        <taxon>Bacteria</taxon>
        <taxon>Pseudomonadati</taxon>
        <taxon>Pseudomonadota</taxon>
        <taxon>Alphaproteobacteria</taxon>
        <taxon>Sphingomonadales</taxon>
        <taxon>Sphingomonadaceae</taxon>
        <taxon>Stakelama</taxon>
    </lineage>
</organism>
<comment type="caution">
    <text evidence="2">The sequence shown here is derived from an EMBL/GenBank/DDBJ whole genome shotgun (WGS) entry which is preliminary data.</text>
</comment>
<accession>A0A4R6FE61</accession>
<sequence length="147" mass="16172">MTKTPPRSPRPEDLATAPGPVEHPEPSSNAPHRGVLVTGENGEDGPKAFYIHIEARPGKEDDVIQMLREIYGCVMDEPATGPWFGVRYSKTTFGIFEAFPNIRGREAHVAGGGGDIFRDNARMNEILARPAHVYRMDVLFNKATVGE</sequence>
<evidence type="ECO:0008006" key="4">
    <source>
        <dbReference type="Google" id="ProtNLM"/>
    </source>
</evidence>
<evidence type="ECO:0000313" key="3">
    <source>
        <dbReference type="Proteomes" id="UP000295493"/>
    </source>
</evidence>
<dbReference type="RefSeq" id="WP_211338522.1">
    <property type="nucleotide sequence ID" value="NZ_BMLU01000013.1"/>
</dbReference>
<evidence type="ECO:0000256" key="1">
    <source>
        <dbReference type="SAM" id="MobiDB-lite"/>
    </source>
</evidence>
<keyword evidence="3" id="KW-1185">Reference proteome</keyword>
<dbReference type="EMBL" id="SNWD01000014">
    <property type="protein sequence ID" value="TDN78980.1"/>
    <property type="molecule type" value="Genomic_DNA"/>
</dbReference>